<name>A0A3A8E740_9GAMM</name>
<dbReference type="EMBL" id="RAXV01000043">
    <property type="protein sequence ID" value="RKG29406.1"/>
    <property type="molecule type" value="Genomic_DNA"/>
</dbReference>
<dbReference type="AlphaFoldDB" id="A0A3A8E740"/>
<dbReference type="Pfam" id="PF13835">
    <property type="entry name" value="DUF4194"/>
    <property type="match status" value="1"/>
</dbReference>
<evidence type="ECO:0000313" key="1">
    <source>
        <dbReference type="EMBL" id="RKG29406.1"/>
    </source>
</evidence>
<accession>A0A3A8E740</accession>
<reference evidence="1 2" key="1">
    <citation type="submission" date="2018-09" db="EMBL/GenBank/DDBJ databases">
        <title>The draft genome of Acinetobacter spp. strains.</title>
        <authorList>
            <person name="Qin J."/>
            <person name="Feng Y."/>
            <person name="Zong Z."/>
        </authorList>
    </citation>
    <scope>NUCLEOTIDE SEQUENCE [LARGE SCALE GENOMIC DNA]</scope>
    <source>
        <strain evidence="1 2">WCHAc060012</strain>
    </source>
</reference>
<proteinExistence type="predicted"/>
<dbReference type="OrthoDB" id="5295172at2"/>
<comment type="caution">
    <text evidence="1">The sequence shown here is derived from an EMBL/GenBank/DDBJ whole genome shotgun (WGS) entry which is preliminary data.</text>
</comment>
<protein>
    <submittedName>
        <fullName evidence="1">DUF4194 domain-containing protein</fullName>
    </submittedName>
</protein>
<keyword evidence="2" id="KW-1185">Reference proteome</keyword>
<gene>
    <name evidence="1" type="ORF">D7V32_15265</name>
</gene>
<sequence>MRMTNLEKYEKPYSRAIIRLLKSPIERASPLWENIIHYQAEIQDYIGTIGLELIIKKDEGFAFVKQMEDSEGDTLGLTQRRTIGFEASIVLVVLRNSLEEFDSNPTQYQASEKFISNIQIREELELFLQEGYNHLKFQKDLEKHINTIEELGYLKLVSEKELERTYQIHRIIKEKISLNELQEFKGKINEYVQSI</sequence>
<dbReference type="Proteomes" id="UP000282388">
    <property type="component" value="Unassembled WGS sequence"/>
</dbReference>
<organism evidence="1 2">
    <name type="scientific">Acinetobacter tianfuensis</name>
    <dbReference type="NCBI Taxonomy" id="2419603"/>
    <lineage>
        <taxon>Bacteria</taxon>
        <taxon>Pseudomonadati</taxon>
        <taxon>Pseudomonadota</taxon>
        <taxon>Gammaproteobacteria</taxon>
        <taxon>Moraxellales</taxon>
        <taxon>Moraxellaceae</taxon>
        <taxon>Acinetobacter</taxon>
    </lineage>
</organism>
<evidence type="ECO:0000313" key="2">
    <source>
        <dbReference type="Proteomes" id="UP000282388"/>
    </source>
</evidence>
<dbReference type="InterPro" id="IPR025449">
    <property type="entry name" value="JetB"/>
</dbReference>